<reference evidence="1 2" key="1">
    <citation type="submission" date="2016-10" db="EMBL/GenBank/DDBJ databases">
        <authorList>
            <person name="de Groot N.N."/>
        </authorList>
    </citation>
    <scope>NUCLEOTIDE SEQUENCE [LARGE SCALE GENOMIC DNA]</scope>
    <source>
        <strain evidence="1 2">NP_1H</strain>
    </source>
</reference>
<dbReference type="AlphaFoldDB" id="A0A1G8IQG5"/>
<protein>
    <submittedName>
        <fullName evidence="1">Uncharacterized protein</fullName>
    </submittedName>
</protein>
<proteinExistence type="predicted"/>
<dbReference type="EMBL" id="FNDT01000007">
    <property type="protein sequence ID" value="SDI21196.1"/>
    <property type="molecule type" value="Genomic_DNA"/>
</dbReference>
<accession>A0A1G8IQG5</accession>
<organism evidence="1 2">
    <name type="scientific">Arthrobacter subterraneus</name>
    <dbReference type="NCBI Taxonomy" id="335973"/>
    <lineage>
        <taxon>Bacteria</taxon>
        <taxon>Bacillati</taxon>
        <taxon>Actinomycetota</taxon>
        <taxon>Actinomycetes</taxon>
        <taxon>Micrococcales</taxon>
        <taxon>Micrococcaceae</taxon>
        <taxon>Arthrobacter</taxon>
    </lineage>
</organism>
<dbReference type="OrthoDB" id="6028349at2"/>
<dbReference type="RefSeq" id="WP_026544483.1">
    <property type="nucleotide sequence ID" value="NZ_FNDT01000007.1"/>
</dbReference>
<dbReference type="Proteomes" id="UP000199258">
    <property type="component" value="Unassembled WGS sequence"/>
</dbReference>
<name>A0A1G8IQG5_9MICC</name>
<keyword evidence="2" id="KW-1185">Reference proteome</keyword>
<sequence length="83" mass="9123">MMGFIRNDRGEQTVAQPPNAPIIGWALLGAASMMALEEKNRRALSAASTACLMLWAALEVTRGESGFRRMMGSLTLGWLARRR</sequence>
<gene>
    <name evidence="1" type="ORF">SAMN04488693_107113</name>
</gene>
<evidence type="ECO:0000313" key="2">
    <source>
        <dbReference type="Proteomes" id="UP000199258"/>
    </source>
</evidence>
<evidence type="ECO:0000313" key="1">
    <source>
        <dbReference type="EMBL" id="SDI21196.1"/>
    </source>
</evidence>
<dbReference type="STRING" id="335973.SAMN04488693_107113"/>